<dbReference type="Proteomes" id="UP000193427">
    <property type="component" value="Chromosome"/>
</dbReference>
<comment type="catalytic activity">
    <reaction evidence="1">
        <text>ATP + protein L-histidine = ADP + protein N-phospho-L-histidine.</text>
        <dbReference type="EC" id="2.7.13.3"/>
    </reaction>
</comment>
<evidence type="ECO:0000313" key="4">
    <source>
        <dbReference type="Proteomes" id="UP000193427"/>
    </source>
</evidence>
<dbReference type="PANTHER" id="PTHR34220">
    <property type="entry name" value="SENSOR HISTIDINE KINASE YPDA"/>
    <property type="match status" value="1"/>
</dbReference>
<dbReference type="InterPro" id="IPR050640">
    <property type="entry name" value="Bact_2-comp_sensor_kinase"/>
</dbReference>
<evidence type="ECO:0000256" key="1">
    <source>
        <dbReference type="ARBA" id="ARBA00000085"/>
    </source>
</evidence>
<dbReference type="GO" id="GO:0016020">
    <property type="term" value="C:membrane"/>
    <property type="evidence" value="ECO:0007669"/>
    <property type="project" value="InterPro"/>
</dbReference>
<dbReference type="InterPro" id="IPR010559">
    <property type="entry name" value="Sig_transdc_His_kin_internal"/>
</dbReference>
<dbReference type="EMBL" id="CP015118">
    <property type="protein sequence ID" value="ARN21426.1"/>
    <property type="molecule type" value="Genomic_DNA"/>
</dbReference>
<evidence type="ECO:0000313" key="3">
    <source>
        <dbReference type="EMBL" id="ARN21426.1"/>
    </source>
</evidence>
<gene>
    <name evidence="3" type="ORF">A4W93_16810</name>
</gene>
<dbReference type="Pfam" id="PF02518">
    <property type="entry name" value="HATPase_c"/>
    <property type="match status" value="1"/>
</dbReference>
<dbReference type="GO" id="GO:0000155">
    <property type="term" value="F:phosphorelay sensor kinase activity"/>
    <property type="evidence" value="ECO:0007669"/>
    <property type="project" value="InterPro"/>
</dbReference>
<dbReference type="InterPro" id="IPR003594">
    <property type="entry name" value="HATPase_dom"/>
</dbReference>
<keyword evidence="4" id="KW-1185">Reference proteome</keyword>
<dbReference type="EC" id="2.7.13.3" evidence="2"/>
<protein>
    <recommendedName>
        <fullName evidence="2">histidine kinase</fullName>
        <ecNumber evidence="2">2.7.13.3</ecNumber>
    </recommendedName>
</protein>
<dbReference type="PANTHER" id="PTHR34220:SF9">
    <property type="entry name" value="SIGNAL TRANSDUCTION HISTIDINE KINASE INTERNAL REGION DOMAIN-CONTAINING PROTEIN"/>
    <property type="match status" value="1"/>
</dbReference>
<dbReference type="Pfam" id="PF06580">
    <property type="entry name" value="His_kinase"/>
    <property type="match status" value="1"/>
</dbReference>
<dbReference type="RefSeq" id="WP_085751712.1">
    <property type="nucleotide sequence ID" value="NZ_BSPR01000013.1"/>
</dbReference>
<dbReference type="InterPro" id="IPR004358">
    <property type="entry name" value="Sig_transdc_His_kin-like_C"/>
</dbReference>
<dbReference type="SUPFAM" id="SSF55874">
    <property type="entry name" value="ATPase domain of HSP90 chaperone/DNA topoisomerase II/histidine kinase"/>
    <property type="match status" value="1"/>
</dbReference>
<organism evidence="3 4">
    <name type="scientific">Piscinibacter gummiphilus</name>
    <dbReference type="NCBI Taxonomy" id="946333"/>
    <lineage>
        <taxon>Bacteria</taxon>
        <taxon>Pseudomonadati</taxon>
        <taxon>Pseudomonadota</taxon>
        <taxon>Betaproteobacteria</taxon>
        <taxon>Burkholderiales</taxon>
        <taxon>Sphaerotilaceae</taxon>
        <taxon>Piscinibacter</taxon>
    </lineage>
</organism>
<reference evidence="3 4" key="1">
    <citation type="submission" date="2016-04" db="EMBL/GenBank/DDBJ databases">
        <title>Complete genome sequence of natural rubber-degrading, novel Gram-negative bacterium, Rhizobacter gummiphilus strain NS21.</title>
        <authorList>
            <person name="Tabata M."/>
            <person name="Kasai D."/>
            <person name="Fukuda M."/>
        </authorList>
    </citation>
    <scope>NUCLEOTIDE SEQUENCE [LARGE SCALE GENOMIC DNA]</scope>
    <source>
        <strain evidence="3 4">NS21</strain>
    </source>
</reference>
<dbReference type="STRING" id="946333.A4W93_16810"/>
<dbReference type="KEGG" id="rgu:A4W93_16810"/>
<accession>A0A1W6LB12</accession>
<dbReference type="PROSITE" id="PS50109">
    <property type="entry name" value="HIS_KIN"/>
    <property type="match status" value="1"/>
</dbReference>
<dbReference type="OrthoDB" id="2514702at2"/>
<dbReference type="Gene3D" id="3.30.565.10">
    <property type="entry name" value="Histidine kinase-like ATPase, C-terminal domain"/>
    <property type="match status" value="1"/>
</dbReference>
<dbReference type="InterPro" id="IPR005467">
    <property type="entry name" value="His_kinase_dom"/>
</dbReference>
<dbReference type="PRINTS" id="PR00344">
    <property type="entry name" value="BCTRLSENSOR"/>
</dbReference>
<proteinExistence type="predicted"/>
<sequence length="351" mass="38058">MSNDASPRHFLRHAGLVICINTLIAACLVVSDAGKTFLSQFIYAQSIGLVTWALIDFGRFAIQRDPDSGWPKGWRAIALPAFGVTVGNIVGSVIGDLLTGLDRMSVLHHHSTREMLGHLLYFGTIGGVVAYFFWATGRAKHFAEVIATTRREAAETQLMLLQSQLEPHMLFNTLANLRALISADPNRAQEMLDHLIAFLRSTLSASRTVQHPLSTEFERTADYLALMKIRMGERLATDLDLPGDLAGAMVPTLLLQPLVENAIKHGLEPHIAGGRISVHARRDGRHLVIDVRDTGVGLDAAASAQGTQFGLEQVRKRLSTRHGDLATLTLSAATDAAGGTLASVRLPLETP</sequence>
<name>A0A1W6LB12_9BURK</name>
<dbReference type="AlphaFoldDB" id="A0A1W6LB12"/>
<evidence type="ECO:0000256" key="2">
    <source>
        <dbReference type="ARBA" id="ARBA00012438"/>
    </source>
</evidence>
<dbReference type="InterPro" id="IPR036890">
    <property type="entry name" value="HATPase_C_sf"/>
</dbReference>